<protein>
    <submittedName>
        <fullName evidence="2">1873_t:CDS:1</fullName>
    </submittedName>
</protein>
<evidence type="ECO:0000313" key="2">
    <source>
        <dbReference type="EMBL" id="CAG8642023.1"/>
    </source>
</evidence>
<feature type="non-terminal residue" evidence="2">
    <location>
        <position position="1"/>
    </location>
</feature>
<reference evidence="2" key="1">
    <citation type="submission" date="2021-06" db="EMBL/GenBank/DDBJ databases">
        <authorList>
            <person name="Kallberg Y."/>
            <person name="Tangrot J."/>
            <person name="Rosling A."/>
        </authorList>
    </citation>
    <scope>NUCLEOTIDE SEQUENCE</scope>
    <source>
        <strain evidence="2">BR232B</strain>
    </source>
</reference>
<gene>
    <name evidence="2" type="ORF">PBRASI_LOCUS9828</name>
</gene>
<dbReference type="OrthoDB" id="2446996at2759"/>
<feature type="region of interest" description="Disordered" evidence="1">
    <location>
        <begin position="109"/>
        <end position="131"/>
    </location>
</feature>
<dbReference type="Proteomes" id="UP000789739">
    <property type="component" value="Unassembled WGS sequence"/>
</dbReference>
<dbReference type="EMBL" id="CAJVPI010002369">
    <property type="protein sequence ID" value="CAG8642023.1"/>
    <property type="molecule type" value="Genomic_DNA"/>
</dbReference>
<evidence type="ECO:0000313" key="3">
    <source>
        <dbReference type="Proteomes" id="UP000789739"/>
    </source>
</evidence>
<comment type="caution">
    <text evidence="2">The sequence shown here is derived from an EMBL/GenBank/DDBJ whole genome shotgun (WGS) entry which is preliminary data.</text>
</comment>
<evidence type="ECO:0000256" key="1">
    <source>
        <dbReference type="SAM" id="MobiDB-lite"/>
    </source>
</evidence>
<keyword evidence="3" id="KW-1185">Reference proteome</keyword>
<dbReference type="AlphaFoldDB" id="A0A9N9DJ75"/>
<accession>A0A9N9DJ75</accession>
<sequence>MHLSAECLEDLRYVAFWEQSEEPSLKSFLNFRLHAQDLEDKATEHNRYKNKLKAIKKYYDKTSDVRQKNDKKSKQTNHFWDLQERQNISAEIKQRGVLLQKEVTKKIKNRVTGHKRAREDKPPNPLKKRNLSIKKNGPIKLSKEHRQKIEQTYNDMNRERMWKLSTEKYVEEELFKLGQKLNFE</sequence>
<proteinExistence type="predicted"/>
<organism evidence="2 3">
    <name type="scientific">Paraglomus brasilianum</name>
    <dbReference type="NCBI Taxonomy" id="144538"/>
    <lineage>
        <taxon>Eukaryota</taxon>
        <taxon>Fungi</taxon>
        <taxon>Fungi incertae sedis</taxon>
        <taxon>Mucoromycota</taxon>
        <taxon>Glomeromycotina</taxon>
        <taxon>Glomeromycetes</taxon>
        <taxon>Paraglomerales</taxon>
        <taxon>Paraglomeraceae</taxon>
        <taxon>Paraglomus</taxon>
    </lineage>
</organism>
<name>A0A9N9DJ75_9GLOM</name>